<protein>
    <recommendedName>
        <fullName evidence="4">DUF3995 domain-containing protein</fullName>
    </recommendedName>
</protein>
<name>A0A9W6SIK8_9ACTN</name>
<feature type="transmembrane region" description="Helical" evidence="1">
    <location>
        <begin position="83"/>
        <end position="105"/>
    </location>
</feature>
<gene>
    <name evidence="2" type="ORF">Afil01_14390</name>
</gene>
<sequence length="151" mass="15577">MKTPQAAVIAALGGLAYAASKIHFAVRGELGIDGFEATPEANAAFGDATAAQLGNAALGVITAALALALLRRWPRWVEVGLHIASWGALLLIGAGFVGFALRAAGVVSNADGMPVNGWSWVTVTLGAVWVGAWGYGLVGHWRRGRVEEESA</sequence>
<accession>A0A9W6SIK8</accession>
<evidence type="ECO:0000313" key="2">
    <source>
        <dbReference type="EMBL" id="GLZ76632.1"/>
    </source>
</evidence>
<evidence type="ECO:0008006" key="4">
    <source>
        <dbReference type="Google" id="ProtNLM"/>
    </source>
</evidence>
<proteinExistence type="predicted"/>
<reference evidence="2" key="1">
    <citation type="submission" date="2023-03" db="EMBL/GenBank/DDBJ databases">
        <title>Actinorhabdospora filicis NBRC 111898.</title>
        <authorList>
            <person name="Ichikawa N."/>
            <person name="Sato H."/>
            <person name="Tonouchi N."/>
        </authorList>
    </citation>
    <scope>NUCLEOTIDE SEQUENCE</scope>
    <source>
        <strain evidence="2">NBRC 111898</strain>
    </source>
</reference>
<dbReference type="RefSeq" id="WP_285661798.1">
    <property type="nucleotide sequence ID" value="NZ_BSTX01000001.1"/>
</dbReference>
<keyword evidence="1" id="KW-0812">Transmembrane</keyword>
<evidence type="ECO:0000256" key="1">
    <source>
        <dbReference type="SAM" id="Phobius"/>
    </source>
</evidence>
<feature type="transmembrane region" description="Helical" evidence="1">
    <location>
        <begin position="53"/>
        <end position="71"/>
    </location>
</feature>
<keyword evidence="3" id="KW-1185">Reference proteome</keyword>
<keyword evidence="1" id="KW-0472">Membrane</keyword>
<evidence type="ECO:0000313" key="3">
    <source>
        <dbReference type="Proteomes" id="UP001165079"/>
    </source>
</evidence>
<dbReference type="AlphaFoldDB" id="A0A9W6SIK8"/>
<organism evidence="2 3">
    <name type="scientific">Actinorhabdospora filicis</name>
    <dbReference type="NCBI Taxonomy" id="1785913"/>
    <lineage>
        <taxon>Bacteria</taxon>
        <taxon>Bacillati</taxon>
        <taxon>Actinomycetota</taxon>
        <taxon>Actinomycetes</taxon>
        <taxon>Micromonosporales</taxon>
        <taxon>Micromonosporaceae</taxon>
        <taxon>Actinorhabdospora</taxon>
    </lineage>
</organism>
<dbReference type="Proteomes" id="UP001165079">
    <property type="component" value="Unassembled WGS sequence"/>
</dbReference>
<dbReference type="EMBL" id="BSTX01000001">
    <property type="protein sequence ID" value="GLZ76632.1"/>
    <property type="molecule type" value="Genomic_DNA"/>
</dbReference>
<comment type="caution">
    <text evidence="2">The sequence shown here is derived from an EMBL/GenBank/DDBJ whole genome shotgun (WGS) entry which is preliminary data.</text>
</comment>
<keyword evidence="1" id="KW-1133">Transmembrane helix</keyword>
<feature type="transmembrane region" description="Helical" evidence="1">
    <location>
        <begin position="117"/>
        <end position="138"/>
    </location>
</feature>